<keyword evidence="8 18" id="KW-0812">Transmembrane</keyword>
<evidence type="ECO:0000256" key="4">
    <source>
        <dbReference type="ARBA" id="ARBA00012944"/>
    </source>
</evidence>
<dbReference type="EC" id="7.1.1.2" evidence="4 18"/>
<comment type="similarity">
    <text evidence="3 18">Belongs to the complex I subunit 2 family.</text>
</comment>
<evidence type="ECO:0000256" key="18">
    <source>
        <dbReference type="RuleBase" id="RU003403"/>
    </source>
</evidence>
<keyword evidence="16 18" id="KW-0472">Membrane</keyword>
<feature type="transmembrane region" description="Helical" evidence="18">
    <location>
        <begin position="230"/>
        <end position="249"/>
    </location>
</feature>
<feature type="transmembrane region" description="Helical" evidence="18">
    <location>
        <begin position="142"/>
        <end position="160"/>
    </location>
</feature>
<dbReference type="GO" id="GO:0006120">
    <property type="term" value="P:mitochondrial electron transport, NADH to ubiquinone"/>
    <property type="evidence" value="ECO:0007669"/>
    <property type="project" value="InterPro"/>
</dbReference>
<keyword evidence="12 18" id="KW-1133">Transmembrane helix</keyword>
<dbReference type="GO" id="GO:0005743">
    <property type="term" value="C:mitochondrial inner membrane"/>
    <property type="evidence" value="ECO:0007669"/>
    <property type="project" value="UniProtKB-SubCell"/>
</dbReference>
<evidence type="ECO:0000256" key="8">
    <source>
        <dbReference type="ARBA" id="ARBA00022692"/>
    </source>
</evidence>
<keyword evidence="9 18" id="KW-0999">Mitochondrion inner membrane</keyword>
<dbReference type="PRINTS" id="PR01436">
    <property type="entry name" value="NADHDHGNASE2"/>
</dbReference>
<sequence>MYINMMFLGLLVISAIVTMSASSWFTAWMGLEVNLMMMIPLMANKHNKMSSEASMKYFMTQTMASSFLMLGILILITPTIWNFNIWSSIIIVSSLATKLGAAPFHFWLPSTMMNLTWLNCILLMTWQKIAPLCLMMSSKINLTTPIIVLSTFIGALGGFNQTNLKKILAYSSIGHIGWMLTAMMINEDLLIMYFSLYSLMVSTMSLVFLSNNMTSSSSIIQSSKTDNTNMFIFLNMLSLGGLPPFLGFLPKWLVIENIMFHYPMLSIFLIITSLITLFYYVRLTYSSFLLINTPSILKMFQKSSPMNFILTTPSILGLPSFMYLY</sequence>
<evidence type="ECO:0000256" key="1">
    <source>
        <dbReference type="ARBA" id="ARBA00003257"/>
    </source>
</evidence>
<feature type="transmembrane region" description="Helical" evidence="18">
    <location>
        <begin position="191"/>
        <end position="209"/>
    </location>
</feature>
<keyword evidence="10 18" id="KW-1278">Translocase</keyword>
<geneLocation type="mitochondrion" evidence="20"/>
<keyword evidence="13 18" id="KW-0520">NAD</keyword>
<comment type="catalytic activity">
    <reaction evidence="17 18">
        <text>a ubiquinone + NADH + 5 H(+)(in) = a ubiquinol + NAD(+) + 4 H(+)(out)</text>
        <dbReference type="Rhea" id="RHEA:29091"/>
        <dbReference type="Rhea" id="RHEA-COMP:9565"/>
        <dbReference type="Rhea" id="RHEA-COMP:9566"/>
        <dbReference type="ChEBI" id="CHEBI:15378"/>
        <dbReference type="ChEBI" id="CHEBI:16389"/>
        <dbReference type="ChEBI" id="CHEBI:17976"/>
        <dbReference type="ChEBI" id="CHEBI:57540"/>
        <dbReference type="ChEBI" id="CHEBI:57945"/>
        <dbReference type="EC" id="7.1.1.2"/>
    </reaction>
</comment>
<evidence type="ECO:0000313" key="20">
    <source>
        <dbReference type="EMBL" id="AGC94475.1"/>
    </source>
</evidence>
<keyword evidence="15 18" id="KW-0496">Mitochondrion</keyword>
<dbReference type="EMBL" id="KC200076">
    <property type="protein sequence ID" value="AGC94475.1"/>
    <property type="molecule type" value="Genomic_DNA"/>
</dbReference>
<comment type="function">
    <text evidence="18">Core subunit of the mitochondrial membrane respiratory chain NADH dehydrogenase (Complex I) which catalyzes electron transfer from NADH through the respiratory chain, using ubiquinone as an electron acceptor. Essential for the catalytic activity and assembly of complex I.</text>
</comment>
<reference evidence="20" key="1">
    <citation type="journal article" date="2014" name="Mitochondrial DNA">
        <title>The complete mitochondrial genome of Scolopocryptops sp. (Chilopoda: Scolopendromorpha: Scolopocryptopidae).</title>
        <authorList>
            <person name="Gai Y."/>
            <person name="Ma H."/>
            <person name="Ma J."/>
            <person name="Li C."/>
            <person name="Yang Q."/>
        </authorList>
    </citation>
    <scope>NUCLEOTIDE SEQUENCE</scope>
</reference>
<gene>
    <name evidence="20" type="primary">ND2</name>
</gene>
<evidence type="ECO:0000256" key="10">
    <source>
        <dbReference type="ARBA" id="ARBA00022967"/>
    </source>
</evidence>
<keyword evidence="14 18" id="KW-0830">Ubiquinone</keyword>
<feature type="transmembrane region" description="Helical" evidence="18">
    <location>
        <begin position="167"/>
        <end position="185"/>
    </location>
</feature>
<accession>R4IVG3</accession>
<evidence type="ECO:0000256" key="17">
    <source>
        <dbReference type="ARBA" id="ARBA00049551"/>
    </source>
</evidence>
<feature type="transmembrane region" description="Helical" evidence="18">
    <location>
        <begin position="57"/>
        <end position="76"/>
    </location>
</feature>
<name>R4IVG3_9MYRI</name>
<evidence type="ECO:0000256" key="14">
    <source>
        <dbReference type="ARBA" id="ARBA00023075"/>
    </source>
</evidence>
<evidence type="ECO:0000256" key="6">
    <source>
        <dbReference type="ARBA" id="ARBA00022448"/>
    </source>
</evidence>
<dbReference type="PANTHER" id="PTHR46552">
    <property type="entry name" value="NADH-UBIQUINONE OXIDOREDUCTASE CHAIN 2"/>
    <property type="match status" value="1"/>
</dbReference>
<dbReference type="AlphaFoldDB" id="R4IVG3"/>
<dbReference type="GO" id="GO:0008137">
    <property type="term" value="F:NADH dehydrogenase (ubiquinone) activity"/>
    <property type="evidence" value="ECO:0007669"/>
    <property type="project" value="UniProtKB-EC"/>
</dbReference>
<keyword evidence="7 18" id="KW-0679">Respiratory chain</keyword>
<comment type="function">
    <text evidence="1">Core subunit of the mitochondrial membrane respiratory chain NADH dehydrogenase (Complex I) that is believed to belong to the minimal assembly required for catalysis. Complex I functions in the transfer of electrons from NADH to the respiratory chain. The immediate electron acceptor for the enzyme is believed to be ubiquinone.</text>
</comment>
<evidence type="ECO:0000256" key="7">
    <source>
        <dbReference type="ARBA" id="ARBA00022660"/>
    </source>
</evidence>
<proteinExistence type="inferred from homology"/>
<evidence type="ECO:0000256" key="16">
    <source>
        <dbReference type="ARBA" id="ARBA00023136"/>
    </source>
</evidence>
<evidence type="ECO:0000256" key="11">
    <source>
        <dbReference type="ARBA" id="ARBA00022982"/>
    </source>
</evidence>
<evidence type="ECO:0000256" key="9">
    <source>
        <dbReference type="ARBA" id="ARBA00022792"/>
    </source>
</evidence>
<dbReference type="InterPro" id="IPR050175">
    <property type="entry name" value="Complex_I_Subunit_2"/>
</dbReference>
<organism evidence="20">
    <name type="scientific">Scolopocryptops sp. 1 YG-2013</name>
    <dbReference type="NCBI Taxonomy" id="1285684"/>
    <lineage>
        <taxon>Eukaryota</taxon>
        <taxon>Metazoa</taxon>
        <taxon>Ecdysozoa</taxon>
        <taxon>Arthropoda</taxon>
        <taxon>Myriapoda</taxon>
        <taxon>Chilopoda</taxon>
        <taxon>Pleurostigmophora</taxon>
        <taxon>Scolopendromorpha</taxon>
        <taxon>Cryptopidae</taxon>
        <taxon>Scolopocryptops</taxon>
    </lineage>
</organism>
<evidence type="ECO:0000256" key="2">
    <source>
        <dbReference type="ARBA" id="ARBA00004448"/>
    </source>
</evidence>
<keyword evidence="6" id="KW-0813">Transport</keyword>
<evidence type="ECO:0000259" key="19">
    <source>
        <dbReference type="Pfam" id="PF00361"/>
    </source>
</evidence>
<evidence type="ECO:0000256" key="3">
    <source>
        <dbReference type="ARBA" id="ARBA00007012"/>
    </source>
</evidence>
<evidence type="ECO:0000256" key="5">
    <source>
        <dbReference type="ARBA" id="ARBA00021008"/>
    </source>
</evidence>
<dbReference type="PANTHER" id="PTHR46552:SF1">
    <property type="entry name" value="NADH-UBIQUINONE OXIDOREDUCTASE CHAIN 2"/>
    <property type="match status" value="1"/>
</dbReference>
<protein>
    <recommendedName>
        <fullName evidence="5 18">NADH-ubiquinone oxidoreductase chain 2</fullName>
        <ecNumber evidence="4 18">7.1.1.2</ecNumber>
    </recommendedName>
</protein>
<evidence type="ECO:0000256" key="15">
    <source>
        <dbReference type="ARBA" id="ARBA00023128"/>
    </source>
</evidence>
<feature type="domain" description="NADH:quinone oxidoreductase/Mrp antiporter transmembrane" evidence="19">
    <location>
        <begin position="21"/>
        <end position="276"/>
    </location>
</feature>
<keyword evidence="11 18" id="KW-0249">Electron transport</keyword>
<comment type="subcellular location">
    <subcellularLocation>
        <location evidence="2 18">Mitochondrion inner membrane</location>
        <topology evidence="2 18">Multi-pass membrane protein</topology>
    </subcellularLocation>
</comment>
<evidence type="ECO:0000256" key="13">
    <source>
        <dbReference type="ARBA" id="ARBA00023027"/>
    </source>
</evidence>
<dbReference type="InterPro" id="IPR001750">
    <property type="entry name" value="ND/Mrp_TM"/>
</dbReference>
<dbReference type="Pfam" id="PF00361">
    <property type="entry name" value="Proton_antipo_M"/>
    <property type="match status" value="1"/>
</dbReference>
<feature type="transmembrane region" description="Helical" evidence="18">
    <location>
        <begin position="261"/>
        <end position="285"/>
    </location>
</feature>
<dbReference type="InterPro" id="IPR003917">
    <property type="entry name" value="NADH_UbQ_OxRdtase_chain2"/>
</dbReference>
<evidence type="ECO:0000256" key="12">
    <source>
        <dbReference type="ARBA" id="ARBA00022989"/>
    </source>
</evidence>